<sequence length="231" mass="26125">MSVCTQHHHHRNLLYHHSCHRRPKTQSSRRRELLTLHKHQIHHNLPISEIQPRTKLVPELKKKEKKKESRKEREDARRLSPSSLADDPTAQSTCTVISLSPHRRYSLNPRHRRCLWVPKSATPKPSATVAAILHRCQSNTTSPSPSHPRATTPQAAAPASAVPRTARNRHRRSAGLLRATVVPVVAANPTPASILGDVLSHDLPLCQNKREERNELKKEGICSKKTHTRVN</sequence>
<comment type="caution">
    <text evidence="2">The sequence shown here is derived from an EMBL/GenBank/DDBJ whole genome shotgun (WGS) entry which is preliminary data.</text>
</comment>
<dbReference type="Proteomes" id="UP001457282">
    <property type="component" value="Unassembled WGS sequence"/>
</dbReference>
<evidence type="ECO:0000313" key="3">
    <source>
        <dbReference type="Proteomes" id="UP001457282"/>
    </source>
</evidence>
<reference evidence="2 3" key="1">
    <citation type="journal article" date="2023" name="G3 (Bethesda)">
        <title>A chromosome-length genome assembly and annotation of blackberry (Rubus argutus, cv. 'Hillquist').</title>
        <authorList>
            <person name="Bruna T."/>
            <person name="Aryal R."/>
            <person name="Dudchenko O."/>
            <person name="Sargent D.J."/>
            <person name="Mead D."/>
            <person name="Buti M."/>
            <person name="Cavallini A."/>
            <person name="Hytonen T."/>
            <person name="Andres J."/>
            <person name="Pham M."/>
            <person name="Weisz D."/>
            <person name="Mascagni F."/>
            <person name="Usai G."/>
            <person name="Natali L."/>
            <person name="Bassil N."/>
            <person name="Fernandez G.E."/>
            <person name="Lomsadze A."/>
            <person name="Armour M."/>
            <person name="Olukolu B."/>
            <person name="Poorten T."/>
            <person name="Britton C."/>
            <person name="Davik J."/>
            <person name="Ashrafi H."/>
            <person name="Aiden E.L."/>
            <person name="Borodovsky M."/>
            <person name="Worthington M."/>
        </authorList>
    </citation>
    <scope>NUCLEOTIDE SEQUENCE [LARGE SCALE GENOMIC DNA]</scope>
    <source>
        <strain evidence="2">PI 553951</strain>
    </source>
</reference>
<evidence type="ECO:0000256" key="1">
    <source>
        <dbReference type="SAM" id="MobiDB-lite"/>
    </source>
</evidence>
<dbReference type="AlphaFoldDB" id="A0AAW1YLK1"/>
<feature type="region of interest" description="Disordered" evidence="1">
    <location>
        <begin position="138"/>
        <end position="166"/>
    </location>
</feature>
<dbReference type="EMBL" id="JBEDUW010000001">
    <property type="protein sequence ID" value="KAK9949514.1"/>
    <property type="molecule type" value="Genomic_DNA"/>
</dbReference>
<proteinExistence type="predicted"/>
<name>A0AAW1YLK1_RUBAR</name>
<feature type="region of interest" description="Disordered" evidence="1">
    <location>
        <begin position="44"/>
        <end position="91"/>
    </location>
</feature>
<feature type="compositionally biased region" description="Basic and acidic residues" evidence="1">
    <location>
        <begin position="56"/>
        <end position="78"/>
    </location>
</feature>
<accession>A0AAW1YLK1</accession>
<gene>
    <name evidence="2" type="ORF">M0R45_005032</name>
</gene>
<feature type="compositionally biased region" description="Low complexity" evidence="1">
    <location>
        <begin position="148"/>
        <end position="165"/>
    </location>
</feature>
<evidence type="ECO:0000313" key="2">
    <source>
        <dbReference type="EMBL" id="KAK9949514.1"/>
    </source>
</evidence>
<keyword evidence="3" id="KW-1185">Reference proteome</keyword>
<protein>
    <submittedName>
        <fullName evidence="2">Uncharacterized protein</fullName>
    </submittedName>
</protein>
<organism evidence="2 3">
    <name type="scientific">Rubus argutus</name>
    <name type="common">Southern blackberry</name>
    <dbReference type="NCBI Taxonomy" id="59490"/>
    <lineage>
        <taxon>Eukaryota</taxon>
        <taxon>Viridiplantae</taxon>
        <taxon>Streptophyta</taxon>
        <taxon>Embryophyta</taxon>
        <taxon>Tracheophyta</taxon>
        <taxon>Spermatophyta</taxon>
        <taxon>Magnoliopsida</taxon>
        <taxon>eudicotyledons</taxon>
        <taxon>Gunneridae</taxon>
        <taxon>Pentapetalae</taxon>
        <taxon>rosids</taxon>
        <taxon>fabids</taxon>
        <taxon>Rosales</taxon>
        <taxon>Rosaceae</taxon>
        <taxon>Rosoideae</taxon>
        <taxon>Rosoideae incertae sedis</taxon>
        <taxon>Rubus</taxon>
    </lineage>
</organism>